<gene>
    <name evidence="1" type="ORF">HDF16_002747</name>
</gene>
<protein>
    <submittedName>
        <fullName evidence="1">Uncharacterized protein</fullName>
    </submittedName>
</protein>
<dbReference type="EMBL" id="JACHIP010000003">
    <property type="protein sequence ID" value="MBB5058041.1"/>
    <property type="molecule type" value="Genomic_DNA"/>
</dbReference>
<keyword evidence="2" id="KW-1185">Reference proteome</keyword>
<name>A0A7W7ZDR4_9BACT</name>
<proteinExistence type="predicted"/>
<evidence type="ECO:0000313" key="2">
    <source>
        <dbReference type="Proteomes" id="UP000540989"/>
    </source>
</evidence>
<sequence length="114" mass="12658">MYGPTPQNPSKSRRAINPCHTSLNTRYDHAAKPSRERTYLVREKDADQDHGSGVTTRGSLSVYEAPIIKTATIAVGMFMACASSHSFGALKGDCPERFSIRRPSYAQYLHIDKL</sequence>
<organism evidence="1 2">
    <name type="scientific">Granulicella aggregans</name>
    <dbReference type="NCBI Taxonomy" id="474949"/>
    <lineage>
        <taxon>Bacteria</taxon>
        <taxon>Pseudomonadati</taxon>
        <taxon>Acidobacteriota</taxon>
        <taxon>Terriglobia</taxon>
        <taxon>Terriglobales</taxon>
        <taxon>Acidobacteriaceae</taxon>
        <taxon>Granulicella</taxon>
    </lineage>
</organism>
<comment type="caution">
    <text evidence="1">The sequence shown here is derived from an EMBL/GenBank/DDBJ whole genome shotgun (WGS) entry which is preliminary data.</text>
</comment>
<evidence type="ECO:0000313" key="1">
    <source>
        <dbReference type="EMBL" id="MBB5058041.1"/>
    </source>
</evidence>
<dbReference type="Proteomes" id="UP000540989">
    <property type="component" value="Unassembled WGS sequence"/>
</dbReference>
<accession>A0A7W7ZDR4</accession>
<reference evidence="1 2" key="1">
    <citation type="submission" date="2020-08" db="EMBL/GenBank/DDBJ databases">
        <title>Genomic Encyclopedia of Type Strains, Phase IV (KMG-V): Genome sequencing to study the core and pangenomes of soil and plant-associated prokaryotes.</title>
        <authorList>
            <person name="Whitman W."/>
        </authorList>
    </citation>
    <scope>NUCLEOTIDE SEQUENCE [LARGE SCALE GENOMIC DNA]</scope>
    <source>
        <strain evidence="1 2">M8UP14</strain>
    </source>
</reference>
<dbReference type="AlphaFoldDB" id="A0A7W7ZDR4"/>